<accession>A0A1F5NVI3</accession>
<dbReference type="Gene3D" id="3.30.1920.20">
    <property type="match status" value="1"/>
</dbReference>
<sequence>MFSDIRKAFFVLTFALVFGAIFVFPNHAAATVTLPTTSCDTQWAELNHIGDSESAEDGTKAFKFGPNNNDFVSETGEVVTFKPQLLFTPDATAIFKVYVLNSSCAVIYGDSSPAIQAGLNTITYTKATDQLQFNSEESSSIHWLPGYLIGFDVWDGVNGSTFDTYTYLIDMDSLANPAADPIPEPEPEGAAPPPSFFETKKQNPEDLPEPEGLRPILIIPGITGSELYENGELVWPPGKLGTAFNAKDKFLTNSLALDEKGNSVKNVISGDIIRKINFPTPFFDVNIFDALISDLKNNNYISGENYFIFPYDWRLDFDKNIELLDKIINKNKKGFHKIDIVAHSMGGLLVKDYINKKGSDQINKLIFVGTPHLGAPKAAKVLLEGDIDIPLNLLNKETMKQLSLNMPSIYQLLPNRKYFELFTGYINLSAERWQTPYMLDYDWTRDFLKNKNVNTYLLDQAQEAQALSELDLSGIDVYNITGCGTNTQAGYRFTSIVSPIAGIGYTSGDQTVPFMSARQVNTASDKKFYVKGVKHSELPSGSRALILDILQNNKPALDEISTSNGTHICDYKGKSLTWKSPVEVHIYDQNNNHAGPTSEGGFENNLNIIDYEIIDGIKFIFIPTDDSNTYSIQAKGEAAGVFDLIISDISNGEVTSSQVFNDVAITEASKIAVDLYQNKVKFDYSGSGHAIELKPDSTLAEGSDDLVPPQTFIETAGNEEITIKLTASDSKSGSGILHTKYSINGKPYETYTEPVMLEEFGSVVFKYYSVDKAGNNEPVNERQFNIEYNPGKVLGTSTGLKDGTLVLDSVDNRTVYIVGTGGKKYGFISEEVFKGLGYNFDNLVSADISDYELGGYVYTVNGPHPDGSLVRDDSGAVWVINFGKRFGFSSEELSKSFEMNNIIKANWYDLNLPFERIE</sequence>
<comment type="caution">
    <text evidence="3">The sequence shown here is derived from an EMBL/GenBank/DDBJ whole genome shotgun (WGS) entry which is preliminary data.</text>
</comment>
<protein>
    <recommendedName>
        <fullName evidence="5">Lecithin:cholesterol acyltransferase</fullName>
    </recommendedName>
</protein>
<dbReference type="SUPFAM" id="SSF53474">
    <property type="entry name" value="alpha/beta-Hydrolases"/>
    <property type="match status" value="1"/>
</dbReference>
<evidence type="ECO:0000313" key="3">
    <source>
        <dbReference type="EMBL" id="OGE81686.1"/>
    </source>
</evidence>
<reference evidence="3 4" key="1">
    <citation type="journal article" date="2016" name="Nat. Commun.">
        <title>Thousands of microbial genomes shed light on interconnected biogeochemical processes in an aquifer system.</title>
        <authorList>
            <person name="Anantharaman K."/>
            <person name="Brown C.T."/>
            <person name="Hug L.A."/>
            <person name="Sharon I."/>
            <person name="Castelle C.J."/>
            <person name="Probst A.J."/>
            <person name="Thomas B.C."/>
            <person name="Singh A."/>
            <person name="Wilkins M.J."/>
            <person name="Karaoz U."/>
            <person name="Brodie E.L."/>
            <person name="Williams K.H."/>
            <person name="Hubbard S.S."/>
            <person name="Banfield J.F."/>
        </authorList>
    </citation>
    <scope>NUCLEOTIDE SEQUENCE [LARGE SCALE GENOMIC DNA]</scope>
</reference>
<dbReference type="AlphaFoldDB" id="A0A1F5NVI3"/>
<dbReference type="InterPro" id="IPR003386">
    <property type="entry name" value="LACT/PDAT_acylTrfase"/>
</dbReference>
<organism evidence="3 4">
    <name type="scientific">Candidatus Doudnabacteria bacterium RIFCSPHIGHO2_01_FULL_46_24</name>
    <dbReference type="NCBI Taxonomy" id="1817825"/>
    <lineage>
        <taxon>Bacteria</taxon>
        <taxon>Candidatus Doudnaibacteriota</taxon>
    </lineage>
</organism>
<dbReference type="Proteomes" id="UP000178892">
    <property type="component" value="Unassembled WGS sequence"/>
</dbReference>
<dbReference type="GO" id="GO:0008374">
    <property type="term" value="F:O-acyltransferase activity"/>
    <property type="evidence" value="ECO:0007669"/>
    <property type="project" value="InterPro"/>
</dbReference>
<keyword evidence="2" id="KW-0732">Signal</keyword>
<evidence type="ECO:0000256" key="2">
    <source>
        <dbReference type="SAM" id="SignalP"/>
    </source>
</evidence>
<evidence type="ECO:0000313" key="4">
    <source>
        <dbReference type="Proteomes" id="UP000178892"/>
    </source>
</evidence>
<name>A0A1F5NVI3_9BACT</name>
<dbReference type="EMBL" id="MFEL01000006">
    <property type="protein sequence ID" value="OGE81686.1"/>
    <property type="molecule type" value="Genomic_DNA"/>
</dbReference>
<dbReference type="GO" id="GO:0006629">
    <property type="term" value="P:lipid metabolic process"/>
    <property type="evidence" value="ECO:0007669"/>
    <property type="project" value="InterPro"/>
</dbReference>
<dbReference type="STRING" id="1817825.A2720_02095"/>
<dbReference type="Gene3D" id="3.40.50.1820">
    <property type="entry name" value="alpha/beta hydrolase"/>
    <property type="match status" value="1"/>
</dbReference>
<gene>
    <name evidence="3" type="ORF">A2720_02095</name>
</gene>
<dbReference type="NCBIfam" id="NF047446">
    <property type="entry name" value="barrel_OmpL47"/>
    <property type="match status" value="1"/>
</dbReference>
<dbReference type="InterPro" id="IPR029058">
    <property type="entry name" value="AB_hydrolase_fold"/>
</dbReference>
<proteinExistence type="predicted"/>
<dbReference type="InterPro" id="IPR058094">
    <property type="entry name" value="Ig-like_OmpL47-like"/>
</dbReference>
<feature type="region of interest" description="Disordered" evidence="1">
    <location>
        <begin position="177"/>
        <end position="211"/>
    </location>
</feature>
<evidence type="ECO:0000256" key="1">
    <source>
        <dbReference type="SAM" id="MobiDB-lite"/>
    </source>
</evidence>
<feature type="compositionally biased region" description="Pro residues" evidence="1">
    <location>
        <begin position="180"/>
        <end position="195"/>
    </location>
</feature>
<feature type="signal peptide" evidence="2">
    <location>
        <begin position="1"/>
        <end position="28"/>
    </location>
</feature>
<evidence type="ECO:0008006" key="5">
    <source>
        <dbReference type="Google" id="ProtNLM"/>
    </source>
</evidence>
<dbReference type="Pfam" id="PF02450">
    <property type="entry name" value="LCAT"/>
    <property type="match status" value="1"/>
</dbReference>
<dbReference type="PANTHER" id="PTHR11440">
    <property type="entry name" value="LECITHIN-CHOLESTEROL ACYLTRANSFERASE-RELATED"/>
    <property type="match status" value="1"/>
</dbReference>
<feature type="chain" id="PRO_5009520217" description="Lecithin:cholesterol acyltransferase" evidence="2">
    <location>
        <begin position="29"/>
        <end position="918"/>
    </location>
</feature>